<comment type="caution">
    <text evidence="2">The sequence shown here is derived from an EMBL/GenBank/DDBJ whole genome shotgun (WGS) entry which is preliminary data.</text>
</comment>
<feature type="region of interest" description="Disordered" evidence="1">
    <location>
        <begin position="124"/>
        <end position="147"/>
    </location>
</feature>
<feature type="region of interest" description="Disordered" evidence="1">
    <location>
        <begin position="184"/>
        <end position="280"/>
    </location>
</feature>
<dbReference type="EMBL" id="JBBWUH010000001">
    <property type="protein sequence ID" value="KAK8177430.1"/>
    <property type="molecule type" value="Genomic_DNA"/>
</dbReference>
<evidence type="ECO:0000256" key="1">
    <source>
        <dbReference type="SAM" id="MobiDB-lite"/>
    </source>
</evidence>
<feature type="region of interest" description="Disordered" evidence="1">
    <location>
        <begin position="1"/>
        <end position="53"/>
    </location>
</feature>
<feature type="compositionally biased region" description="Low complexity" evidence="1">
    <location>
        <begin position="191"/>
        <end position="208"/>
    </location>
</feature>
<keyword evidence="3" id="KW-1185">Reference proteome</keyword>
<reference evidence="2 3" key="1">
    <citation type="journal article" date="2022" name="G3 (Bethesda)">
        <title>Enemy or ally: a genomic approach to elucidate the lifestyle of Phyllosticta citrichinaensis.</title>
        <authorList>
            <person name="Buijs V.A."/>
            <person name="Groenewald J.Z."/>
            <person name="Haridas S."/>
            <person name="LaButti K.M."/>
            <person name="Lipzen A."/>
            <person name="Martin F.M."/>
            <person name="Barry K."/>
            <person name="Grigoriev I.V."/>
            <person name="Crous P.W."/>
            <person name="Seidl M.F."/>
        </authorList>
    </citation>
    <scope>NUCLEOTIDE SEQUENCE [LARGE SCALE GENOMIC DNA]</scope>
    <source>
        <strain evidence="2 3">CBS 129764</strain>
    </source>
</reference>
<name>A0ABR1Y6K8_9PEZI</name>
<accession>A0ABR1Y6K8</accession>
<feature type="compositionally biased region" description="Polar residues" evidence="1">
    <location>
        <begin position="41"/>
        <end position="53"/>
    </location>
</feature>
<proteinExistence type="predicted"/>
<gene>
    <name evidence="2" type="ORF">IWX90DRAFT_410869</name>
</gene>
<organism evidence="2 3">
    <name type="scientific">Phyllosticta citrichinensis</name>
    <dbReference type="NCBI Taxonomy" id="1130410"/>
    <lineage>
        <taxon>Eukaryota</taxon>
        <taxon>Fungi</taxon>
        <taxon>Dikarya</taxon>
        <taxon>Ascomycota</taxon>
        <taxon>Pezizomycotina</taxon>
        <taxon>Dothideomycetes</taxon>
        <taxon>Dothideomycetes incertae sedis</taxon>
        <taxon>Botryosphaeriales</taxon>
        <taxon>Phyllostictaceae</taxon>
        <taxon>Phyllosticta</taxon>
    </lineage>
</organism>
<protein>
    <submittedName>
        <fullName evidence="2">Uncharacterized protein</fullName>
    </submittedName>
</protein>
<sequence>MAITRPHISSSNSVWDGGTASIAKSPRSTQRKAAPARGPKASSSGPVKTLLQGSTTVRNYRHLASNDMLTSLRCRIPRPSLGPLIRLLFAIKAEAHHHCDLPPRSLALAGSRWLVHAVYTRRAQAQRPRTHRRAAGPGRVCDTSPSTTLRSRIPRAPCLTGALPQRERARAWYLQQSPRLVGLKSARLKHSTTSPTPKATTRTTTRRACLVNSITSPWPTPHRGGSPPPVNRYMPYQFGSSGHGPSHAGHPAHGGGCPAYSGQESLESPSSTNSKQPSLQTDASLLSTDDVQLAGLRGCLADMPQTSNAVIKQSDTATGAIGALSPYVKGAVGCVAR</sequence>
<dbReference type="Proteomes" id="UP001456524">
    <property type="component" value="Unassembled WGS sequence"/>
</dbReference>
<evidence type="ECO:0000313" key="3">
    <source>
        <dbReference type="Proteomes" id="UP001456524"/>
    </source>
</evidence>
<evidence type="ECO:0000313" key="2">
    <source>
        <dbReference type="EMBL" id="KAK8177430.1"/>
    </source>
</evidence>
<feature type="compositionally biased region" description="Low complexity" evidence="1">
    <location>
        <begin position="239"/>
        <end position="251"/>
    </location>
</feature>
<feature type="compositionally biased region" description="Polar residues" evidence="1">
    <location>
        <begin position="262"/>
        <end position="280"/>
    </location>
</feature>